<dbReference type="EMBL" id="CABP01000064">
    <property type="protein sequence ID" value="CBI04440.1"/>
    <property type="molecule type" value="Genomic_DNA"/>
</dbReference>
<organism evidence="2">
    <name type="scientific">mine drainage metagenome</name>
    <dbReference type="NCBI Taxonomy" id="410659"/>
    <lineage>
        <taxon>unclassified sequences</taxon>
        <taxon>metagenomes</taxon>
        <taxon>ecological metagenomes</taxon>
    </lineage>
</organism>
<dbReference type="Gene3D" id="3.55.50.70">
    <property type="match status" value="1"/>
</dbReference>
<evidence type="ECO:0000313" key="2">
    <source>
        <dbReference type="EMBL" id="CBI04440.1"/>
    </source>
</evidence>
<protein>
    <recommendedName>
        <fullName evidence="1">Toxin co-regulated pilus biosynthesis protein Q C-terminal domain-containing protein</fullName>
    </recommendedName>
</protein>
<gene>
    <name evidence="2" type="ORF">CARN5_2103</name>
</gene>
<reference evidence="2" key="1">
    <citation type="submission" date="2009-10" db="EMBL/GenBank/DDBJ databases">
        <title>Diversity of trophic interactions inside an arsenic-rich microbial ecosystem.</title>
        <authorList>
            <person name="Bertin P.N."/>
            <person name="Heinrich-Salmeron A."/>
            <person name="Pelletier E."/>
            <person name="Goulhen-Chollet F."/>
            <person name="Arsene-Ploetze F."/>
            <person name="Gallien S."/>
            <person name="Calteau A."/>
            <person name="Vallenet D."/>
            <person name="Casiot C."/>
            <person name="Chane-Woon-Ming B."/>
            <person name="Giloteaux L."/>
            <person name="Barakat M."/>
            <person name="Bonnefoy V."/>
            <person name="Bruneel O."/>
            <person name="Chandler M."/>
            <person name="Cleiss J."/>
            <person name="Duran R."/>
            <person name="Elbaz-Poulichet F."/>
            <person name="Fonknechten N."/>
            <person name="Lauga B."/>
            <person name="Mornico D."/>
            <person name="Ortet P."/>
            <person name="Schaeffer C."/>
            <person name="Siguier P."/>
            <person name="Alexander Thil Smith A."/>
            <person name="Van Dorsselaer A."/>
            <person name="Weissenbach J."/>
            <person name="Medigue C."/>
            <person name="Le Paslier D."/>
        </authorList>
    </citation>
    <scope>NUCLEOTIDE SEQUENCE</scope>
</reference>
<proteinExistence type="predicted"/>
<comment type="caution">
    <text evidence="2">The sequence shown here is derived from an EMBL/GenBank/DDBJ whole genome shotgun (WGS) entry which is preliminary data.</text>
</comment>
<name>E6QB64_9ZZZZ</name>
<dbReference type="InterPro" id="IPR018927">
    <property type="entry name" value="Pilus_synth_Q_C"/>
</dbReference>
<sequence length="290" mass="31022">MLQIITHDSINPPAMVATVSGQPRDRVQFLPISPSAGQTPALQGFKSAFTIQPILAEHGTGTAAPTSTHGEGTAAQAIQKILPYGWRVYTKPETNVFLGSPILYNGHGKSWIVALKSVLKQSGLHGAVWWGPRILTLWPAPALPTYQPTPHLRGYKQTRLRVTVDHPGALTPLPGITPSVNYSTEASPLTKAQPVLMGHAPLHGLTPVFLLNQGDLILTDLQKWARQSGWTVVWQVPEDWQVPNTTTFSGGFQKAVSQVIQALSANGANVHAVFHTANNTVVISGAGGGE</sequence>
<feature type="domain" description="Toxin co-regulated pilus biosynthesis protein Q C-terminal" evidence="1">
    <location>
        <begin position="208"/>
        <end position="284"/>
    </location>
</feature>
<dbReference type="AlphaFoldDB" id="E6QB64"/>
<evidence type="ECO:0000259" key="1">
    <source>
        <dbReference type="Pfam" id="PF10671"/>
    </source>
</evidence>
<accession>E6QB64</accession>
<dbReference type="Pfam" id="PF10671">
    <property type="entry name" value="TcpQ"/>
    <property type="match status" value="1"/>
</dbReference>